<dbReference type="InterPro" id="IPR029044">
    <property type="entry name" value="Nucleotide-diphossugar_trans"/>
</dbReference>
<sequence length="297" mass="34252">MSSTPRIAVLLAAYQGMKWIEQQVDSILAQEAVQVSLFISVDACSDAAQDDGTLAWCQHLSDARDNVVVLPFGERFGGAGANFFRLLEDVDFSEFDAVSFADQDDIWLSDKLKRAWREISSGKCLAYSSNVMAFWPDGRELLVRKAYPQRRYDHYFEAAGPGCTYVFHQSVAVRLQRFIRANKALMQQVELHDWFAYAYCREQGIPWYIDEHASLMYRQHASNQIGVNQGARAYLSRLHKVAKKSYRKQVEALATILAPELVTNVRSYRFRLRHALQCRRRLRDRFALLIMFLLSIY</sequence>
<dbReference type="SUPFAM" id="SSF53448">
    <property type="entry name" value="Nucleotide-diphospho-sugar transferases"/>
    <property type="match status" value="1"/>
</dbReference>
<gene>
    <name evidence="1" type="ORF">JHD44_12615</name>
</gene>
<keyword evidence="2" id="KW-1185">Reference proteome</keyword>
<evidence type="ECO:0000313" key="2">
    <source>
        <dbReference type="Proteomes" id="UP000598488"/>
    </source>
</evidence>
<protein>
    <recommendedName>
        <fullName evidence="3">Rhamnosyltransferase</fullName>
    </recommendedName>
</protein>
<organism evidence="1 2">
    <name type="scientific">Marinomonas ostreistagni</name>
    <dbReference type="NCBI Taxonomy" id="359209"/>
    <lineage>
        <taxon>Bacteria</taxon>
        <taxon>Pseudomonadati</taxon>
        <taxon>Pseudomonadota</taxon>
        <taxon>Gammaproteobacteria</taxon>
        <taxon>Oceanospirillales</taxon>
        <taxon>Oceanospirillaceae</taxon>
        <taxon>Marinomonas</taxon>
    </lineage>
</organism>
<reference evidence="1 2" key="1">
    <citation type="submission" date="2020-12" db="EMBL/GenBank/DDBJ databases">
        <title>Comparative genome analysis of fungal antagonists Marinomonas ostreistagni 398 and M. spartinae 468.</title>
        <authorList>
            <person name="Fields J.L."/>
            <person name="Mavrodi O.V."/>
            <person name="Biber P.D."/>
            <person name="Indest K.J."/>
            <person name="Mavrodi D.V."/>
        </authorList>
    </citation>
    <scope>NUCLEOTIDE SEQUENCE [LARGE SCALE GENOMIC DNA]</scope>
    <source>
        <strain evidence="1 2">USM7</strain>
    </source>
</reference>
<proteinExistence type="predicted"/>
<evidence type="ECO:0000313" key="1">
    <source>
        <dbReference type="EMBL" id="MBJ7551529.1"/>
    </source>
</evidence>
<dbReference type="RefSeq" id="WP_199463136.1">
    <property type="nucleotide sequence ID" value="NZ_JAEMUH010000011.1"/>
</dbReference>
<dbReference type="EMBL" id="JAEMUH010000011">
    <property type="protein sequence ID" value="MBJ7551529.1"/>
    <property type="molecule type" value="Genomic_DNA"/>
</dbReference>
<evidence type="ECO:0008006" key="3">
    <source>
        <dbReference type="Google" id="ProtNLM"/>
    </source>
</evidence>
<dbReference type="Pfam" id="PF13641">
    <property type="entry name" value="Glyco_tranf_2_3"/>
    <property type="match status" value="1"/>
</dbReference>
<accession>A0ABS0ZCZ0</accession>
<dbReference type="Proteomes" id="UP000598488">
    <property type="component" value="Unassembled WGS sequence"/>
</dbReference>
<comment type="caution">
    <text evidence="1">The sequence shown here is derived from an EMBL/GenBank/DDBJ whole genome shotgun (WGS) entry which is preliminary data.</text>
</comment>
<dbReference type="Gene3D" id="3.90.550.10">
    <property type="entry name" value="Spore Coat Polysaccharide Biosynthesis Protein SpsA, Chain A"/>
    <property type="match status" value="1"/>
</dbReference>
<name>A0ABS0ZCZ0_9GAMM</name>